<proteinExistence type="predicted"/>
<protein>
    <submittedName>
        <fullName evidence="1">Uncharacterized protein</fullName>
    </submittedName>
</protein>
<evidence type="ECO:0000313" key="2">
    <source>
        <dbReference type="Proteomes" id="UP000698222"/>
    </source>
</evidence>
<dbReference type="EMBL" id="JAGIOC010000001">
    <property type="protein sequence ID" value="MBP2410128.1"/>
    <property type="molecule type" value="Genomic_DNA"/>
</dbReference>
<accession>A0ABS4YQC1</accession>
<name>A0ABS4YQC1_9MICO</name>
<reference evidence="1 2" key="1">
    <citation type="submission" date="2021-03" db="EMBL/GenBank/DDBJ databases">
        <title>Sequencing the genomes of 1000 actinobacteria strains.</title>
        <authorList>
            <person name="Klenk H.-P."/>
        </authorList>
    </citation>
    <scope>NUCLEOTIDE SEQUENCE [LARGE SCALE GENOMIC DNA]</scope>
    <source>
        <strain evidence="1 2">DSM 14564</strain>
    </source>
</reference>
<comment type="caution">
    <text evidence="1">The sequence shown here is derived from an EMBL/GenBank/DDBJ whole genome shotgun (WGS) entry which is preliminary data.</text>
</comment>
<evidence type="ECO:0000313" key="1">
    <source>
        <dbReference type="EMBL" id="MBP2410128.1"/>
    </source>
</evidence>
<organism evidence="1 2">
    <name type="scientific">Brachybacterium fresconis</name>
    <dbReference type="NCBI Taxonomy" id="173363"/>
    <lineage>
        <taxon>Bacteria</taxon>
        <taxon>Bacillati</taxon>
        <taxon>Actinomycetota</taxon>
        <taxon>Actinomycetes</taxon>
        <taxon>Micrococcales</taxon>
        <taxon>Dermabacteraceae</taxon>
        <taxon>Brachybacterium</taxon>
    </lineage>
</organism>
<keyword evidence="2" id="KW-1185">Reference proteome</keyword>
<gene>
    <name evidence="1" type="ORF">JOF44_003031</name>
</gene>
<dbReference type="Proteomes" id="UP000698222">
    <property type="component" value="Unassembled WGS sequence"/>
</dbReference>
<sequence>MAVSVLSVASRTLEHRKYLTLPEGRRSASSLE</sequence>